<organism evidence="2 3">
    <name type="scientific">Lasiosphaeris hirsuta</name>
    <dbReference type="NCBI Taxonomy" id="260670"/>
    <lineage>
        <taxon>Eukaryota</taxon>
        <taxon>Fungi</taxon>
        <taxon>Dikarya</taxon>
        <taxon>Ascomycota</taxon>
        <taxon>Pezizomycotina</taxon>
        <taxon>Sordariomycetes</taxon>
        <taxon>Sordariomycetidae</taxon>
        <taxon>Sordariales</taxon>
        <taxon>Lasiosphaeriaceae</taxon>
        <taxon>Lasiosphaeris</taxon>
    </lineage>
</organism>
<evidence type="ECO:0000313" key="2">
    <source>
        <dbReference type="EMBL" id="KAK0719393.1"/>
    </source>
</evidence>
<name>A0AA40AP26_9PEZI</name>
<dbReference type="EMBL" id="JAUKUA010000003">
    <property type="protein sequence ID" value="KAK0719393.1"/>
    <property type="molecule type" value="Genomic_DNA"/>
</dbReference>
<protein>
    <submittedName>
        <fullName evidence="2">Uncharacterized protein</fullName>
    </submittedName>
</protein>
<dbReference type="Proteomes" id="UP001172102">
    <property type="component" value="Unassembled WGS sequence"/>
</dbReference>
<evidence type="ECO:0000313" key="3">
    <source>
        <dbReference type="Proteomes" id="UP001172102"/>
    </source>
</evidence>
<gene>
    <name evidence="2" type="ORF">B0H67DRAFT_573022</name>
</gene>
<proteinExistence type="predicted"/>
<reference evidence="2" key="1">
    <citation type="submission" date="2023-06" db="EMBL/GenBank/DDBJ databases">
        <title>Genome-scale phylogeny and comparative genomics of the fungal order Sordariales.</title>
        <authorList>
            <consortium name="Lawrence Berkeley National Laboratory"/>
            <person name="Hensen N."/>
            <person name="Bonometti L."/>
            <person name="Westerberg I."/>
            <person name="Brannstrom I.O."/>
            <person name="Guillou S."/>
            <person name="Cros-Aarteil S."/>
            <person name="Calhoun S."/>
            <person name="Haridas S."/>
            <person name="Kuo A."/>
            <person name="Mondo S."/>
            <person name="Pangilinan J."/>
            <person name="Riley R."/>
            <person name="Labutti K."/>
            <person name="Andreopoulos B."/>
            <person name="Lipzen A."/>
            <person name="Chen C."/>
            <person name="Yanf M."/>
            <person name="Daum C."/>
            <person name="Ng V."/>
            <person name="Clum A."/>
            <person name="Steindorff A."/>
            <person name="Ohm R."/>
            <person name="Martin F."/>
            <person name="Silar P."/>
            <person name="Natvig D."/>
            <person name="Lalanne C."/>
            <person name="Gautier V."/>
            <person name="Ament-Velasquez S.L."/>
            <person name="Kruys A."/>
            <person name="Hutchinson M.I."/>
            <person name="Powell A.J."/>
            <person name="Barry K."/>
            <person name="Miller A.N."/>
            <person name="Grigoriev I.V."/>
            <person name="Debuchy R."/>
            <person name="Gladieux P."/>
            <person name="Thoren M.H."/>
            <person name="Johannesson H."/>
        </authorList>
    </citation>
    <scope>NUCLEOTIDE SEQUENCE</scope>
    <source>
        <strain evidence="2">SMH4607-1</strain>
    </source>
</reference>
<dbReference type="AlphaFoldDB" id="A0AA40AP26"/>
<keyword evidence="3" id="KW-1185">Reference proteome</keyword>
<sequence>MRRTHASLPTFQRPPASIPHGSSTENRQANKVHDHFQQLNTRSVLCELIGVIIPSRCPEILTGAKRRLRVAVKDIFHVEGLKTSLNTKHTTK</sequence>
<comment type="caution">
    <text evidence="2">The sequence shown here is derived from an EMBL/GenBank/DDBJ whole genome shotgun (WGS) entry which is preliminary data.</text>
</comment>
<evidence type="ECO:0000256" key="1">
    <source>
        <dbReference type="SAM" id="MobiDB-lite"/>
    </source>
</evidence>
<accession>A0AA40AP26</accession>
<feature type="compositionally biased region" description="Polar residues" evidence="1">
    <location>
        <begin position="20"/>
        <end position="29"/>
    </location>
</feature>
<feature type="region of interest" description="Disordered" evidence="1">
    <location>
        <begin position="1"/>
        <end position="34"/>
    </location>
</feature>